<protein>
    <submittedName>
        <fullName evidence="1">Uncharacterized protein</fullName>
    </submittedName>
</protein>
<evidence type="ECO:0000313" key="1">
    <source>
        <dbReference type="EMBL" id="KAI9900685.1"/>
    </source>
</evidence>
<dbReference type="EMBL" id="CM047943">
    <property type="protein sequence ID" value="KAI9900685.1"/>
    <property type="molecule type" value="Genomic_DNA"/>
</dbReference>
<accession>A0ACC0V2N8</accession>
<dbReference type="Proteomes" id="UP001163324">
    <property type="component" value="Chromosome 4"/>
</dbReference>
<evidence type="ECO:0000313" key="2">
    <source>
        <dbReference type="Proteomes" id="UP001163324"/>
    </source>
</evidence>
<sequence>MGHNVAVCYGTFTGLGVADADLPGGKDGPVYKEGLKAIFLWQILYLSNFVFIKCSICLTLLRIALVPWHRRLLWAMIAASALSTTVVDIFILAHCKPVSGSWRMPTDPATGEALYECLPSAAEVSITFIISAFTLATDFAAALLPYLIIRDLHMPPRRKRGLMVIMGVGLLASVATLARLPFARSYFEDDNYLVGLGHIILWTVLECDLALILGCMPMLHRLVRGFSPSASRQPYHAAAGNAAAATPSSMELVTIGQRSDRQRQRHHVSITAAKYHGHDGGHGNSDDGGDDDSFGRGRGGHNDGGRGGGGGSSESARGITVQQELVVTVREDRLSDRNIDSGATTHQAKAYV</sequence>
<proteinExistence type="predicted"/>
<comment type="caution">
    <text evidence="1">The sequence shown here is derived from an EMBL/GenBank/DDBJ whole genome shotgun (WGS) entry which is preliminary data.</text>
</comment>
<name>A0ACC0V2N8_9HYPO</name>
<reference evidence="1" key="1">
    <citation type="submission" date="2022-10" db="EMBL/GenBank/DDBJ databases">
        <title>Complete Genome of Trichothecium roseum strain YXFP-22015, a Plant Pathogen Isolated from Citrus.</title>
        <authorList>
            <person name="Wang Y."/>
            <person name="Zhu L."/>
        </authorList>
    </citation>
    <scope>NUCLEOTIDE SEQUENCE</scope>
    <source>
        <strain evidence="1">YXFP-22015</strain>
    </source>
</reference>
<keyword evidence="2" id="KW-1185">Reference proteome</keyword>
<gene>
    <name evidence="1" type="ORF">N3K66_004947</name>
</gene>
<organism evidence="1 2">
    <name type="scientific">Trichothecium roseum</name>
    <dbReference type="NCBI Taxonomy" id="47278"/>
    <lineage>
        <taxon>Eukaryota</taxon>
        <taxon>Fungi</taxon>
        <taxon>Dikarya</taxon>
        <taxon>Ascomycota</taxon>
        <taxon>Pezizomycotina</taxon>
        <taxon>Sordariomycetes</taxon>
        <taxon>Hypocreomycetidae</taxon>
        <taxon>Hypocreales</taxon>
        <taxon>Hypocreales incertae sedis</taxon>
        <taxon>Trichothecium</taxon>
    </lineage>
</organism>